<dbReference type="InterPro" id="IPR036397">
    <property type="entry name" value="RNaseH_sf"/>
</dbReference>
<feature type="non-terminal residue" evidence="1">
    <location>
        <position position="1"/>
    </location>
</feature>
<sequence length="109" mass="12530">MNLVIWDIESSSASTDFGSIIEIGGILVDENFNEKDRFNLRCRLPEGEIPQAMALIVNKTSVKQLTQVNLSHYQMLGEVEKIFKKWSPAIFLGWSNIGFDDEMIRKEFF</sequence>
<proteinExistence type="predicted"/>
<gene>
    <name evidence="1" type="ORF">METZ01_LOCUS405340</name>
</gene>
<evidence type="ECO:0000313" key="1">
    <source>
        <dbReference type="EMBL" id="SVD52486.1"/>
    </source>
</evidence>
<dbReference type="GO" id="GO:0003676">
    <property type="term" value="F:nucleic acid binding"/>
    <property type="evidence" value="ECO:0007669"/>
    <property type="project" value="InterPro"/>
</dbReference>
<evidence type="ECO:0008006" key="2">
    <source>
        <dbReference type="Google" id="ProtNLM"/>
    </source>
</evidence>
<dbReference type="SUPFAM" id="SSF53098">
    <property type="entry name" value="Ribonuclease H-like"/>
    <property type="match status" value="1"/>
</dbReference>
<name>A0A382W0V9_9ZZZZ</name>
<feature type="non-terminal residue" evidence="1">
    <location>
        <position position="109"/>
    </location>
</feature>
<dbReference type="InterPro" id="IPR012337">
    <property type="entry name" value="RNaseH-like_sf"/>
</dbReference>
<reference evidence="1" key="1">
    <citation type="submission" date="2018-05" db="EMBL/GenBank/DDBJ databases">
        <authorList>
            <person name="Lanie J.A."/>
            <person name="Ng W.-L."/>
            <person name="Kazmierczak K.M."/>
            <person name="Andrzejewski T.M."/>
            <person name="Davidsen T.M."/>
            <person name="Wayne K.J."/>
            <person name="Tettelin H."/>
            <person name="Glass J.I."/>
            <person name="Rusch D."/>
            <person name="Podicherti R."/>
            <person name="Tsui H.-C.T."/>
            <person name="Winkler M.E."/>
        </authorList>
    </citation>
    <scope>NUCLEOTIDE SEQUENCE</scope>
</reference>
<organism evidence="1">
    <name type="scientific">marine metagenome</name>
    <dbReference type="NCBI Taxonomy" id="408172"/>
    <lineage>
        <taxon>unclassified sequences</taxon>
        <taxon>metagenomes</taxon>
        <taxon>ecological metagenomes</taxon>
    </lineage>
</organism>
<accession>A0A382W0V9</accession>
<protein>
    <recommendedName>
        <fullName evidence="2">Exonuclease domain-containing protein</fullName>
    </recommendedName>
</protein>
<dbReference type="Gene3D" id="3.30.420.10">
    <property type="entry name" value="Ribonuclease H-like superfamily/Ribonuclease H"/>
    <property type="match status" value="1"/>
</dbReference>
<dbReference type="AlphaFoldDB" id="A0A382W0V9"/>
<dbReference type="EMBL" id="UINC01156203">
    <property type="protein sequence ID" value="SVD52486.1"/>
    <property type="molecule type" value="Genomic_DNA"/>
</dbReference>